<dbReference type="EC" id="2.4.2.18" evidence="9"/>
<keyword evidence="9" id="KW-0460">Magnesium</keyword>
<dbReference type="Gene3D" id="1.20.970.10">
    <property type="entry name" value="Transferase, Pyrimidine Nucleoside Phosphorylase, Chain C"/>
    <property type="match status" value="1"/>
</dbReference>
<keyword evidence="5 9" id="KW-0822">Tryptophan biosynthesis</keyword>
<dbReference type="GO" id="GO:0004048">
    <property type="term" value="F:anthranilate phosphoribosyltransferase activity"/>
    <property type="evidence" value="ECO:0007669"/>
    <property type="project" value="UniProtKB-UniRule"/>
</dbReference>
<dbReference type="InterPro" id="IPR036320">
    <property type="entry name" value="Glycosyl_Trfase_fam3_N_dom_sf"/>
</dbReference>
<keyword evidence="9" id="KW-0479">Metal-binding</keyword>
<feature type="binding site" evidence="9">
    <location>
        <position position="225"/>
    </location>
    <ligand>
        <name>Mg(2+)</name>
        <dbReference type="ChEBI" id="CHEBI:18420"/>
        <label>1</label>
    </ligand>
</feature>
<comment type="caution">
    <text evidence="9">Lacks conserved residue(s) required for the propagation of feature annotation.</text>
</comment>
<dbReference type="KEGG" id="bacg:D2962_16845"/>
<dbReference type="RefSeq" id="WP_120766924.1">
    <property type="nucleotide sequence ID" value="NZ_CP033169.1"/>
</dbReference>
<dbReference type="InterPro" id="IPR000312">
    <property type="entry name" value="Glycosyl_Trfase_fam3"/>
</dbReference>
<keyword evidence="6 9" id="KW-0057">Aromatic amino acid biosynthesis</keyword>
<comment type="subunit">
    <text evidence="9">Homodimer.</text>
</comment>
<comment type="catalytic activity">
    <reaction evidence="7 9">
        <text>N-(5-phospho-beta-D-ribosyl)anthranilate + diphosphate = 5-phospho-alpha-D-ribose 1-diphosphate + anthranilate</text>
        <dbReference type="Rhea" id="RHEA:11768"/>
        <dbReference type="ChEBI" id="CHEBI:16567"/>
        <dbReference type="ChEBI" id="CHEBI:18277"/>
        <dbReference type="ChEBI" id="CHEBI:33019"/>
        <dbReference type="ChEBI" id="CHEBI:58017"/>
        <dbReference type="EC" id="2.4.2.18"/>
    </reaction>
</comment>
<dbReference type="InterPro" id="IPR035902">
    <property type="entry name" value="Nuc_phospho_transferase"/>
</dbReference>
<gene>
    <name evidence="9 12" type="primary">trpD</name>
    <name evidence="12" type="ORF">D2962_16845</name>
</gene>
<dbReference type="GO" id="GO:0000162">
    <property type="term" value="P:L-tryptophan biosynthetic process"/>
    <property type="evidence" value="ECO:0007669"/>
    <property type="project" value="UniProtKB-UniRule"/>
</dbReference>
<feature type="binding site" evidence="9">
    <location>
        <begin position="89"/>
        <end position="92"/>
    </location>
    <ligand>
        <name>5-phospho-alpha-D-ribose 1-diphosphate</name>
        <dbReference type="ChEBI" id="CHEBI:58017"/>
    </ligand>
</feature>
<keyword evidence="3 9" id="KW-0328">Glycosyltransferase</keyword>
<comment type="pathway">
    <text evidence="1 9">Amino-acid biosynthesis; L-tryptophan biosynthesis; L-tryptophan from chorismate: step 2/5.</text>
</comment>
<dbReference type="UniPathway" id="UPA00035">
    <property type="reaction ID" value="UER00041"/>
</dbReference>
<dbReference type="Pfam" id="PF02885">
    <property type="entry name" value="Glycos_trans_3N"/>
    <property type="match status" value="1"/>
</dbReference>
<dbReference type="GO" id="GO:0000287">
    <property type="term" value="F:magnesium ion binding"/>
    <property type="evidence" value="ECO:0007669"/>
    <property type="project" value="UniProtKB-UniRule"/>
</dbReference>
<dbReference type="HAMAP" id="MF_00211">
    <property type="entry name" value="TrpD"/>
    <property type="match status" value="1"/>
</dbReference>
<dbReference type="GO" id="GO:0005829">
    <property type="term" value="C:cytosol"/>
    <property type="evidence" value="ECO:0007669"/>
    <property type="project" value="TreeGrafter"/>
</dbReference>
<name>A0A3G2R925_9FIRM</name>
<dbReference type="SUPFAM" id="SSF47648">
    <property type="entry name" value="Nucleoside phosphorylase/phosphoribosyltransferase N-terminal domain"/>
    <property type="match status" value="1"/>
</dbReference>
<proteinExistence type="inferred from homology"/>
<reference evidence="12 13" key="1">
    <citation type="submission" date="2018-10" db="EMBL/GenBank/DDBJ databases">
        <authorList>
            <person name="Zhang X."/>
        </authorList>
    </citation>
    <scope>NUCLEOTIDE SEQUENCE [LARGE SCALE GENOMIC DNA]</scope>
    <source>
        <strain evidence="12 13">SK-G1</strain>
    </source>
</reference>
<feature type="binding site" evidence="9">
    <location>
        <position position="79"/>
    </location>
    <ligand>
        <name>anthranilate</name>
        <dbReference type="ChEBI" id="CHEBI:16567"/>
        <label>1</label>
    </ligand>
</feature>
<evidence type="ECO:0000256" key="3">
    <source>
        <dbReference type="ARBA" id="ARBA00022676"/>
    </source>
</evidence>
<feature type="binding site" evidence="9">
    <location>
        <position position="87"/>
    </location>
    <ligand>
        <name>5-phospho-alpha-D-ribose 1-diphosphate</name>
        <dbReference type="ChEBI" id="CHEBI:58017"/>
    </ligand>
</feature>
<dbReference type="InterPro" id="IPR005940">
    <property type="entry name" value="Anthranilate_Pribosyl_Tfrase"/>
</dbReference>
<feature type="binding site" evidence="9">
    <location>
        <begin position="107"/>
        <end position="115"/>
    </location>
    <ligand>
        <name>5-phospho-alpha-D-ribose 1-diphosphate</name>
        <dbReference type="ChEBI" id="CHEBI:58017"/>
    </ligand>
</feature>
<organism evidence="12 13">
    <name type="scientific">Biomaibacter acetigenes</name>
    <dbReference type="NCBI Taxonomy" id="2316383"/>
    <lineage>
        <taxon>Bacteria</taxon>
        <taxon>Bacillati</taxon>
        <taxon>Bacillota</taxon>
        <taxon>Clostridia</taxon>
        <taxon>Thermosediminibacterales</taxon>
        <taxon>Tepidanaerobacteraceae</taxon>
        <taxon>Biomaibacter</taxon>
    </lineage>
</organism>
<evidence type="ECO:0000256" key="9">
    <source>
        <dbReference type="HAMAP-Rule" id="MF_00211"/>
    </source>
</evidence>
<dbReference type="PANTHER" id="PTHR43285">
    <property type="entry name" value="ANTHRANILATE PHOSPHORIBOSYLTRANSFERASE"/>
    <property type="match status" value="1"/>
</dbReference>
<dbReference type="EMBL" id="CP033169">
    <property type="protein sequence ID" value="AYO32044.1"/>
    <property type="molecule type" value="Genomic_DNA"/>
</dbReference>
<comment type="function">
    <text evidence="9">Catalyzes the transfer of the phosphoribosyl group of 5-phosphorylribose-1-pyrophosphate (PRPP) to anthranilate to yield N-(5'-phosphoribosyl)-anthranilate (PRA).</text>
</comment>
<comment type="similarity">
    <text evidence="8">In the C-terminal section; belongs to the anthranilate phosphoribosyltransferase family.</text>
</comment>
<evidence type="ECO:0000313" key="12">
    <source>
        <dbReference type="EMBL" id="AYO32044.1"/>
    </source>
</evidence>
<feature type="domain" description="Glycosyl transferase family 3" evidence="10">
    <location>
        <begin position="74"/>
        <end position="323"/>
    </location>
</feature>
<evidence type="ECO:0000259" key="11">
    <source>
        <dbReference type="Pfam" id="PF02885"/>
    </source>
</evidence>
<evidence type="ECO:0000313" key="13">
    <source>
        <dbReference type="Proteomes" id="UP000280960"/>
    </source>
</evidence>
<keyword evidence="4 9" id="KW-0808">Transferase</keyword>
<evidence type="ECO:0000256" key="5">
    <source>
        <dbReference type="ARBA" id="ARBA00022822"/>
    </source>
</evidence>
<dbReference type="Gene3D" id="3.40.1030.10">
    <property type="entry name" value="Nucleoside phosphorylase/phosphoribosyltransferase catalytic domain"/>
    <property type="match status" value="1"/>
</dbReference>
<dbReference type="NCBIfam" id="TIGR01245">
    <property type="entry name" value="trpD"/>
    <property type="match status" value="1"/>
</dbReference>
<feature type="binding site" evidence="9">
    <location>
        <position position="165"/>
    </location>
    <ligand>
        <name>anthranilate</name>
        <dbReference type="ChEBI" id="CHEBI:16567"/>
        <label>2</label>
    </ligand>
</feature>
<dbReference type="PANTHER" id="PTHR43285:SF2">
    <property type="entry name" value="ANTHRANILATE PHOSPHORIBOSYLTRANSFERASE"/>
    <property type="match status" value="1"/>
</dbReference>
<dbReference type="AlphaFoldDB" id="A0A3G2R925"/>
<keyword evidence="2 9" id="KW-0028">Amino-acid biosynthesis</keyword>
<comment type="cofactor">
    <cofactor evidence="9">
        <name>Mg(2+)</name>
        <dbReference type="ChEBI" id="CHEBI:18420"/>
    </cofactor>
    <text evidence="9">Binds 2 magnesium ions per monomer.</text>
</comment>
<evidence type="ECO:0000256" key="8">
    <source>
        <dbReference type="ARBA" id="ARBA00061188"/>
    </source>
</evidence>
<evidence type="ECO:0000256" key="4">
    <source>
        <dbReference type="ARBA" id="ARBA00022679"/>
    </source>
</evidence>
<dbReference type="InterPro" id="IPR017459">
    <property type="entry name" value="Glycosyl_Trfase_fam3_N_dom"/>
</dbReference>
<dbReference type="Pfam" id="PF00591">
    <property type="entry name" value="Glycos_transf_3"/>
    <property type="match status" value="1"/>
</dbReference>
<feature type="binding site" evidence="9">
    <location>
        <position position="79"/>
    </location>
    <ligand>
        <name>5-phospho-alpha-D-ribose 1-diphosphate</name>
        <dbReference type="ChEBI" id="CHEBI:58017"/>
    </ligand>
</feature>
<sequence length="337" mass="36098">MFHEIIKKVIMREDLSEDEARKAMDHIMDGKAAPSQIGGFLVGMRMKGEKVEEITGFARSMRSRARKVDVEGFAIDTCGTGGDGGKTFNISTAVAFVAAAGGVKVAKHGNKAVSSKSGSADVLEALGAKIDLEPEDAGRCIEKVGITFLFAPLYHSAMKNVAGPRKELGTRTVFNILGPLTNPASVRGQVLGVYDGILTRPLARVLLKLGVKRAMVVHGRDGLDEITTTRETIVSEVKDGIIKNYTINPRDFGIPLTKPEEIAGGDSSYNARVILDVLQGKKGPQRDVVVLNSAAALYVGEVAEDLKEGVQMAQNLIDSGAAYEKLNEFIRESRAAV</sequence>
<feature type="domain" description="Glycosyl transferase family 3 N-terminal" evidence="11">
    <location>
        <begin position="4"/>
        <end position="65"/>
    </location>
</feature>
<dbReference type="Proteomes" id="UP000280960">
    <property type="component" value="Chromosome"/>
</dbReference>
<feature type="binding site" evidence="9">
    <location>
        <position position="110"/>
    </location>
    <ligand>
        <name>anthranilate</name>
        <dbReference type="ChEBI" id="CHEBI:16567"/>
        <label>1</label>
    </ligand>
</feature>
<evidence type="ECO:0000256" key="7">
    <source>
        <dbReference type="ARBA" id="ARBA00052328"/>
    </source>
</evidence>
<feature type="binding site" evidence="9">
    <location>
        <position position="119"/>
    </location>
    <ligand>
        <name>5-phospho-alpha-D-ribose 1-diphosphate</name>
        <dbReference type="ChEBI" id="CHEBI:58017"/>
    </ligand>
</feature>
<evidence type="ECO:0000256" key="2">
    <source>
        <dbReference type="ARBA" id="ARBA00022605"/>
    </source>
</evidence>
<feature type="binding site" evidence="9">
    <location>
        <position position="225"/>
    </location>
    <ligand>
        <name>Mg(2+)</name>
        <dbReference type="ChEBI" id="CHEBI:18420"/>
        <label>2</label>
    </ligand>
</feature>
<feature type="binding site" evidence="9">
    <location>
        <begin position="82"/>
        <end position="83"/>
    </location>
    <ligand>
        <name>5-phospho-alpha-D-ribose 1-diphosphate</name>
        <dbReference type="ChEBI" id="CHEBI:58017"/>
    </ligand>
</feature>
<feature type="binding site" evidence="9">
    <location>
        <position position="224"/>
    </location>
    <ligand>
        <name>Mg(2+)</name>
        <dbReference type="ChEBI" id="CHEBI:18420"/>
        <label>2</label>
    </ligand>
</feature>
<comment type="similarity">
    <text evidence="9">Belongs to the anthranilate phosphoribosyltransferase family.</text>
</comment>
<evidence type="ECO:0000256" key="6">
    <source>
        <dbReference type="ARBA" id="ARBA00023141"/>
    </source>
</evidence>
<dbReference type="FunFam" id="3.40.1030.10:FF:000002">
    <property type="entry name" value="Anthranilate phosphoribosyltransferase"/>
    <property type="match status" value="1"/>
</dbReference>
<keyword evidence="13" id="KW-1185">Reference proteome</keyword>
<protein>
    <recommendedName>
        <fullName evidence="9">Anthranilate phosphoribosyltransferase</fullName>
        <ecNumber evidence="9">2.4.2.18</ecNumber>
    </recommendedName>
</protein>
<dbReference type="SUPFAM" id="SSF52418">
    <property type="entry name" value="Nucleoside phosphorylase/phosphoribosyltransferase catalytic domain"/>
    <property type="match status" value="1"/>
</dbReference>
<evidence type="ECO:0000259" key="10">
    <source>
        <dbReference type="Pfam" id="PF00591"/>
    </source>
</evidence>
<accession>A0A3G2R925</accession>
<feature type="binding site" evidence="9">
    <location>
        <position position="91"/>
    </location>
    <ligand>
        <name>Mg(2+)</name>
        <dbReference type="ChEBI" id="CHEBI:18420"/>
        <label>1</label>
    </ligand>
</feature>
<evidence type="ECO:0000256" key="1">
    <source>
        <dbReference type="ARBA" id="ARBA00004907"/>
    </source>
</evidence>